<gene>
    <name evidence="1" type="ORF">SARC_06882</name>
</gene>
<dbReference type="EMBL" id="KQ242110">
    <property type="protein sequence ID" value="KNC80773.1"/>
    <property type="molecule type" value="Genomic_DNA"/>
</dbReference>
<dbReference type="RefSeq" id="XP_014154675.1">
    <property type="nucleotide sequence ID" value="XM_014299200.1"/>
</dbReference>
<proteinExistence type="predicted"/>
<sequence length="149" mass="16455">MEDAGLNDDNVDTEKELAEKQWKALQLAGKQGGMQEGVFVGRNDEDSLQKYFDDGFYECVPISERLGRLQGLTGSLLACKKSTPHGMKALAAMDDRLMGELNTIYAEVGVTLYVPTELSQDHALAIKKVEALEARVRTLLKTLQLPNLL</sequence>
<dbReference type="Proteomes" id="UP000054560">
    <property type="component" value="Unassembled WGS sequence"/>
</dbReference>
<evidence type="ECO:0000313" key="2">
    <source>
        <dbReference type="Proteomes" id="UP000054560"/>
    </source>
</evidence>
<dbReference type="GeneID" id="25907386"/>
<evidence type="ECO:0000313" key="1">
    <source>
        <dbReference type="EMBL" id="KNC80773.1"/>
    </source>
</evidence>
<reference evidence="1 2" key="1">
    <citation type="submission" date="2011-02" db="EMBL/GenBank/DDBJ databases">
        <title>The Genome Sequence of Sphaeroforma arctica JP610.</title>
        <authorList>
            <consortium name="The Broad Institute Genome Sequencing Platform"/>
            <person name="Russ C."/>
            <person name="Cuomo C."/>
            <person name="Young S.K."/>
            <person name="Zeng Q."/>
            <person name="Gargeya S."/>
            <person name="Alvarado L."/>
            <person name="Berlin A."/>
            <person name="Chapman S.B."/>
            <person name="Chen Z."/>
            <person name="Freedman E."/>
            <person name="Gellesch M."/>
            <person name="Goldberg J."/>
            <person name="Griggs A."/>
            <person name="Gujja S."/>
            <person name="Heilman E."/>
            <person name="Heiman D."/>
            <person name="Howarth C."/>
            <person name="Mehta T."/>
            <person name="Neiman D."/>
            <person name="Pearson M."/>
            <person name="Roberts A."/>
            <person name="Saif S."/>
            <person name="Shea T."/>
            <person name="Shenoy N."/>
            <person name="Sisk P."/>
            <person name="Stolte C."/>
            <person name="Sykes S."/>
            <person name="White J."/>
            <person name="Yandava C."/>
            <person name="Burger G."/>
            <person name="Gray M.W."/>
            <person name="Holland P.W.H."/>
            <person name="King N."/>
            <person name="Lang F.B.F."/>
            <person name="Roger A.J."/>
            <person name="Ruiz-Trillo I."/>
            <person name="Haas B."/>
            <person name="Nusbaum C."/>
            <person name="Birren B."/>
        </authorList>
    </citation>
    <scope>NUCLEOTIDE SEQUENCE [LARGE SCALE GENOMIC DNA]</scope>
    <source>
        <strain evidence="1 2">JP610</strain>
    </source>
</reference>
<dbReference type="OrthoDB" id="20086at2759"/>
<organism evidence="1 2">
    <name type="scientific">Sphaeroforma arctica JP610</name>
    <dbReference type="NCBI Taxonomy" id="667725"/>
    <lineage>
        <taxon>Eukaryota</taxon>
        <taxon>Ichthyosporea</taxon>
        <taxon>Ichthyophonida</taxon>
        <taxon>Sphaeroforma</taxon>
    </lineage>
</organism>
<dbReference type="AlphaFoldDB" id="A0A0L0FXT2"/>
<protein>
    <submittedName>
        <fullName evidence="1">Uncharacterized protein</fullName>
    </submittedName>
</protein>
<keyword evidence="2" id="KW-1185">Reference proteome</keyword>
<name>A0A0L0FXT2_9EUKA</name>
<accession>A0A0L0FXT2</accession>